<evidence type="ECO:0000256" key="1">
    <source>
        <dbReference type="SAM" id="MobiDB-lite"/>
    </source>
</evidence>
<keyword evidence="2" id="KW-0732">Signal</keyword>
<feature type="region of interest" description="Disordered" evidence="1">
    <location>
        <begin position="73"/>
        <end position="100"/>
    </location>
</feature>
<reference evidence="3 4" key="1">
    <citation type="submission" date="2016-07" db="EMBL/GenBank/DDBJ databases">
        <title>Pervasive Adenine N6-methylation of Active Genes in Fungi.</title>
        <authorList>
            <consortium name="DOE Joint Genome Institute"/>
            <person name="Mondo S.J."/>
            <person name="Dannebaum R.O."/>
            <person name="Kuo R.C."/>
            <person name="Labutti K."/>
            <person name="Haridas S."/>
            <person name="Kuo A."/>
            <person name="Salamov A."/>
            <person name="Ahrendt S.R."/>
            <person name="Lipzen A."/>
            <person name="Sullivan W."/>
            <person name="Andreopoulos W.B."/>
            <person name="Clum A."/>
            <person name="Lindquist E."/>
            <person name="Daum C."/>
            <person name="Ramamoorthy G.K."/>
            <person name="Gryganskyi A."/>
            <person name="Culley D."/>
            <person name="Magnuson J.K."/>
            <person name="James T.Y."/>
            <person name="O'Malley M.A."/>
            <person name="Stajich J.E."/>
            <person name="Spatafora J.W."/>
            <person name="Visel A."/>
            <person name="Grigoriev I.V."/>
        </authorList>
    </citation>
    <scope>NUCLEOTIDE SEQUENCE [LARGE SCALE GENOMIC DNA]</scope>
    <source>
        <strain evidence="3 4">PL171</strain>
    </source>
</reference>
<gene>
    <name evidence="3" type="ORF">BCR44DRAFT_1439963</name>
</gene>
<comment type="caution">
    <text evidence="3">The sequence shown here is derived from an EMBL/GenBank/DDBJ whole genome shotgun (WGS) entry which is preliminary data.</text>
</comment>
<evidence type="ECO:0000256" key="2">
    <source>
        <dbReference type="SAM" id="SignalP"/>
    </source>
</evidence>
<evidence type="ECO:0000313" key="4">
    <source>
        <dbReference type="Proteomes" id="UP000193411"/>
    </source>
</evidence>
<name>A0A1Y2HHT6_9FUNG</name>
<feature type="compositionally biased region" description="Basic and acidic residues" evidence="1">
    <location>
        <begin position="91"/>
        <end position="100"/>
    </location>
</feature>
<sequence length="118" mass="13120">MSRYCLHLVATSALLLWVASSLALVATGAPVATVSATPRSMAAQYWDRSRYTVDPKGPPSVSNTRIYLAKRSVPNHVGGGPMDASRGQTHMRSESESRSHVRRVQDEYWMRRKYVGNL</sequence>
<accession>A0A1Y2HHT6</accession>
<protein>
    <submittedName>
        <fullName evidence="3">Uncharacterized protein</fullName>
    </submittedName>
</protein>
<dbReference type="EMBL" id="MCFL01000044">
    <property type="protein sequence ID" value="ORZ32642.1"/>
    <property type="molecule type" value="Genomic_DNA"/>
</dbReference>
<keyword evidence="4" id="KW-1185">Reference proteome</keyword>
<dbReference type="Proteomes" id="UP000193411">
    <property type="component" value="Unassembled WGS sequence"/>
</dbReference>
<dbReference type="AlphaFoldDB" id="A0A1Y2HHT6"/>
<proteinExistence type="predicted"/>
<feature type="chain" id="PRO_5012463447" evidence="2">
    <location>
        <begin position="24"/>
        <end position="118"/>
    </location>
</feature>
<feature type="signal peptide" evidence="2">
    <location>
        <begin position="1"/>
        <end position="23"/>
    </location>
</feature>
<evidence type="ECO:0000313" key="3">
    <source>
        <dbReference type="EMBL" id="ORZ32642.1"/>
    </source>
</evidence>
<organism evidence="3 4">
    <name type="scientific">Catenaria anguillulae PL171</name>
    <dbReference type="NCBI Taxonomy" id="765915"/>
    <lineage>
        <taxon>Eukaryota</taxon>
        <taxon>Fungi</taxon>
        <taxon>Fungi incertae sedis</taxon>
        <taxon>Blastocladiomycota</taxon>
        <taxon>Blastocladiomycetes</taxon>
        <taxon>Blastocladiales</taxon>
        <taxon>Catenariaceae</taxon>
        <taxon>Catenaria</taxon>
    </lineage>
</organism>